<organism evidence="1 2">
    <name type="scientific">Thermocatellispora tengchongensis</name>
    <dbReference type="NCBI Taxonomy" id="1073253"/>
    <lineage>
        <taxon>Bacteria</taxon>
        <taxon>Bacillati</taxon>
        <taxon>Actinomycetota</taxon>
        <taxon>Actinomycetes</taxon>
        <taxon>Streptosporangiales</taxon>
        <taxon>Streptosporangiaceae</taxon>
        <taxon>Thermocatellispora</taxon>
    </lineage>
</organism>
<comment type="caution">
    <text evidence="1">The sequence shown here is derived from an EMBL/GenBank/DDBJ whole genome shotgun (WGS) entry which is preliminary data.</text>
</comment>
<evidence type="ECO:0000313" key="1">
    <source>
        <dbReference type="EMBL" id="MBB5134385.1"/>
    </source>
</evidence>
<evidence type="ECO:0000313" key="2">
    <source>
        <dbReference type="Proteomes" id="UP000578449"/>
    </source>
</evidence>
<accession>A0A840PEB9</accession>
<reference evidence="1 2" key="1">
    <citation type="submission" date="2020-08" db="EMBL/GenBank/DDBJ databases">
        <title>Genomic Encyclopedia of Type Strains, Phase IV (KMG-IV): sequencing the most valuable type-strain genomes for metagenomic binning, comparative biology and taxonomic classification.</title>
        <authorList>
            <person name="Goeker M."/>
        </authorList>
    </citation>
    <scope>NUCLEOTIDE SEQUENCE [LARGE SCALE GENOMIC DNA]</scope>
    <source>
        <strain evidence="1 2">DSM 45615</strain>
    </source>
</reference>
<dbReference type="EMBL" id="JACHGN010000008">
    <property type="protein sequence ID" value="MBB5134385.1"/>
    <property type="molecule type" value="Genomic_DNA"/>
</dbReference>
<dbReference type="RefSeq" id="WP_185051296.1">
    <property type="nucleotide sequence ID" value="NZ_BAABIX010000007.1"/>
</dbReference>
<dbReference type="Proteomes" id="UP000578449">
    <property type="component" value="Unassembled WGS sequence"/>
</dbReference>
<keyword evidence="2" id="KW-1185">Reference proteome</keyword>
<name>A0A840PEB9_9ACTN</name>
<protein>
    <submittedName>
        <fullName evidence="1">Uncharacterized protein</fullName>
    </submittedName>
</protein>
<proteinExistence type="predicted"/>
<gene>
    <name evidence="1" type="ORF">HNP84_004117</name>
</gene>
<sequence length="477" mass="50238">MDLLIVPPLTDFTTEVVPPPGASLLDLNERFVTRLADPARLRRTGHDDPMAALFARAAAAVLERGAYDSARLRAVGTALRLARDPAVRLTVDDLELTEGTTQRSADVLAAARRCSLFRPEIEAAARVARGRRAYVLVDGDQQLPAAFALVRALGPDRVTLCGRFAAAHAPALVAIPGFRVRGGLTCRDWSPPRVVRAPWRPAEPVAWIDGTRLPRASGAWAGWLDAGRVAALLPSALSRCRGLTVTVTGFDGLAAATGLDGARADLRPVPDALPEGTPLAFELVAGAPGMAEDAVTAALDRLAGGRAWRLAGLRPYRMPVGATCWGAACRGAPARPDPDLDLARWVPFDAPGTMTPEEVSALIAAWLDRHAAHADLFPGRLAAAALMPAPGRGGPDPYWDPAAQVVEARGDGPDGRGPGTFAVSLRSGRAYRLHPRLVPAVTALAGGDPRALAGLPERARERVLGELTRAGVVRSRA</sequence>
<dbReference type="AlphaFoldDB" id="A0A840PEB9"/>